<accession>A0ABP4ENP6</accession>
<feature type="region of interest" description="Disordered" evidence="1">
    <location>
        <begin position="1"/>
        <end position="37"/>
    </location>
</feature>
<gene>
    <name evidence="2" type="ORF">GCM10009663_71100</name>
</gene>
<evidence type="ECO:0000256" key="1">
    <source>
        <dbReference type="SAM" id="MobiDB-lite"/>
    </source>
</evidence>
<evidence type="ECO:0000313" key="2">
    <source>
        <dbReference type="EMBL" id="GAA1121315.1"/>
    </source>
</evidence>
<dbReference type="EMBL" id="BAAALD010000124">
    <property type="protein sequence ID" value="GAA1121315.1"/>
    <property type="molecule type" value="Genomic_DNA"/>
</dbReference>
<comment type="caution">
    <text evidence="2">The sequence shown here is derived from an EMBL/GenBank/DDBJ whole genome shotgun (WGS) entry which is preliminary data.</text>
</comment>
<organism evidence="2 3">
    <name type="scientific">Kitasatospora arboriphila</name>
    <dbReference type="NCBI Taxonomy" id="258052"/>
    <lineage>
        <taxon>Bacteria</taxon>
        <taxon>Bacillati</taxon>
        <taxon>Actinomycetota</taxon>
        <taxon>Actinomycetes</taxon>
        <taxon>Kitasatosporales</taxon>
        <taxon>Streptomycetaceae</taxon>
        <taxon>Kitasatospora</taxon>
    </lineage>
</organism>
<reference evidence="3" key="1">
    <citation type="journal article" date="2019" name="Int. J. Syst. Evol. Microbiol.">
        <title>The Global Catalogue of Microorganisms (GCM) 10K type strain sequencing project: providing services to taxonomists for standard genome sequencing and annotation.</title>
        <authorList>
            <consortium name="The Broad Institute Genomics Platform"/>
            <consortium name="The Broad Institute Genome Sequencing Center for Infectious Disease"/>
            <person name="Wu L."/>
            <person name="Ma J."/>
        </authorList>
    </citation>
    <scope>NUCLEOTIDE SEQUENCE [LARGE SCALE GENOMIC DNA]</scope>
    <source>
        <strain evidence="3">JCM 13002</strain>
    </source>
</reference>
<feature type="compositionally biased region" description="Acidic residues" evidence="1">
    <location>
        <begin position="8"/>
        <end position="17"/>
    </location>
</feature>
<protein>
    <submittedName>
        <fullName evidence="2">Uncharacterized protein</fullName>
    </submittedName>
</protein>
<evidence type="ECO:0000313" key="3">
    <source>
        <dbReference type="Proteomes" id="UP001499987"/>
    </source>
</evidence>
<dbReference type="Proteomes" id="UP001499987">
    <property type="component" value="Unassembled WGS sequence"/>
</dbReference>
<feature type="region of interest" description="Disordered" evidence="1">
    <location>
        <begin position="150"/>
        <end position="172"/>
    </location>
</feature>
<sequence>MHHGVGDEFADQDDGVVDDLGQAPAEQRVADEAACGGGGAAGRFEGGGCARGDHVPTTPLLWSGLLRSGCSATGGSAAAPGAAFHPTFRFVPRGARAPKQIPGGDSAHGFGARAVNAAQADGHRAQVLTDWGVRSTGPATYGRVGYRYRRRRPGCPSGTGTVPDSHDVGGSR</sequence>
<name>A0ABP4ENP6_9ACTN</name>
<keyword evidence="3" id="KW-1185">Reference proteome</keyword>
<proteinExistence type="predicted"/>